<proteinExistence type="predicted"/>
<gene>
    <name evidence="1" type="ORF">F5876DRAFT_65975</name>
</gene>
<reference evidence="1" key="1">
    <citation type="submission" date="2022-09" db="EMBL/GenBank/DDBJ databases">
        <title>A Global Phylogenomic Analysis of the Shiitake Genus Lentinula.</title>
        <authorList>
            <consortium name="DOE Joint Genome Institute"/>
            <person name="Sierra-Patev S."/>
            <person name="Min B."/>
            <person name="Naranjo-Ortiz M."/>
            <person name="Looney B."/>
            <person name="Konkel Z."/>
            <person name="Slot J.C."/>
            <person name="Sakamoto Y."/>
            <person name="Steenwyk J.L."/>
            <person name="Rokas A."/>
            <person name="Carro J."/>
            <person name="Camarero S."/>
            <person name="Ferreira P."/>
            <person name="Molpeceres G."/>
            <person name="Ruiz-Duenas F.J."/>
            <person name="Serrano A."/>
            <person name="Henrissat B."/>
            <person name="Drula E."/>
            <person name="Hughes K.W."/>
            <person name="Mata J.L."/>
            <person name="Ishikawa N.K."/>
            <person name="Vargas-Isla R."/>
            <person name="Ushijima S."/>
            <person name="Smith C.A."/>
            <person name="Ahrendt S."/>
            <person name="Andreopoulos W."/>
            <person name="He G."/>
            <person name="Labutti K."/>
            <person name="Lipzen A."/>
            <person name="Ng V."/>
            <person name="Riley R."/>
            <person name="Sandor L."/>
            <person name="Barry K."/>
            <person name="Martinez A.T."/>
            <person name="Xiao Y."/>
            <person name="Gibbons J.G."/>
            <person name="Terashima K."/>
            <person name="Grigoriev I.V."/>
            <person name="Hibbett D.S."/>
        </authorList>
    </citation>
    <scope>NUCLEOTIDE SEQUENCE</scope>
    <source>
        <strain evidence="1">TMI1499</strain>
    </source>
</reference>
<sequence>MYRPLARCLLTSFATAPSNSNFTTVGDHCHQSSNPGMQEDISQLESEFRYGFALTQREEATIASQRFSEKVSLPSFNEIQEASLGKFTATTATFSWPSLKPSSELEDLCVFRNFGKASTLSEVKAWSPSSSCPSPAPTSHCTTPISESGSLKRARSEYAAEGIDDDHHSDIFHDSMIPLGSIRIIRTRKELFDDAHSCSSYTSDRTTCCYSVPITCQPKVEPPRRTPLPPIITDFSSSTTASQCSTSPSSPDSTAENKSPQNSNISRKWEEFAVHVGRNNYLCLWPGKTCEYLAKKQLVKRHVETKHMKLKDRFPQKTSMNVHVASKHTRNKPYKCPFDGCQQGYNDPARLHRHKINVHNYVPKVTIRCKKRSKVSSPSRDYDLNCGPSQQL</sequence>
<evidence type="ECO:0000313" key="1">
    <source>
        <dbReference type="EMBL" id="KAJ3810025.1"/>
    </source>
</evidence>
<name>A0ACC1TZ07_9AGAR</name>
<dbReference type="Proteomes" id="UP001163835">
    <property type="component" value="Unassembled WGS sequence"/>
</dbReference>
<dbReference type="EMBL" id="MU795123">
    <property type="protein sequence ID" value="KAJ3810025.1"/>
    <property type="molecule type" value="Genomic_DNA"/>
</dbReference>
<protein>
    <submittedName>
        <fullName evidence="1">Uncharacterized protein</fullName>
    </submittedName>
</protein>
<organism evidence="1 2">
    <name type="scientific">Lentinula aff. lateritia</name>
    <dbReference type="NCBI Taxonomy" id="2804960"/>
    <lineage>
        <taxon>Eukaryota</taxon>
        <taxon>Fungi</taxon>
        <taxon>Dikarya</taxon>
        <taxon>Basidiomycota</taxon>
        <taxon>Agaricomycotina</taxon>
        <taxon>Agaricomycetes</taxon>
        <taxon>Agaricomycetidae</taxon>
        <taxon>Agaricales</taxon>
        <taxon>Marasmiineae</taxon>
        <taxon>Omphalotaceae</taxon>
        <taxon>Lentinula</taxon>
    </lineage>
</organism>
<comment type="caution">
    <text evidence="1">The sequence shown here is derived from an EMBL/GenBank/DDBJ whole genome shotgun (WGS) entry which is preliminary data.</text>
</comment>
<evidence type="ECO:0000313" key="2">
    <source>
        <dbReference type="Proteomes" id="UP001163835"/>
    </source>
</evidence>
<accession>A0ACC1TZ07</accession>
<keyword evidence="2" id="KW-1185">Reference proteome</keyword>